<evidence type="ECO:0000259" key="2">
    <source>
        <dbReference type="Pfam" id="PF00582"/>
    </source>
</evidence>
<dbReference type="GeneID" id="301456894"/>
<dbReference type="InterPro" id="IPR006015">
    <property type="entry name" value="Universal_stress_UspA"/>
</dbReference>
<dbReference type="SUPFAM" id="SSF52402">
    <property type="entry name" value="Adenine nucleotide alpha hydrolases-like"/>
    <property type="match status" value="2"/>
</dbReference>
<dbReference type="InterPro" id="IPR006016">
    <property type="entry name" value="UspA"/>
</dbReference>
<feature type="domain" description="UspA" evidence="2">
    <location>
        <begin position="166"/>
        <end position="300"/>
    </location>
</feature>
<accession>A0AAJ2LUN1</accession>
<dbReference type="CDD" id="cd00293">
    <property type="entry name" value="USP-like"/>
    <property type="match status" value="1"/>
</dbReference>
<evidence type="ECO:0000256" key="1">
    <source>
        <dbReference type="ARBA" id="ARBA00008791"/>
    </source>
</evidence>
<protein>
    <submittedName>
        <fullName evidence="3">Universal stress protein</fullName>
    </submittedName>
</protein>
<gene>
    <name evidence="3" type="ORF">KZC50_01670</name>
</gene>
<reference evidence="3 4" key="1">
    <citation type="submission" date="2021-06" db="EMBL/GenBank/DDBJ databases">
        <title>Genome-based taxonomic framework of Microbacterium strains isolated from marine environment, the description of four new species and reclassification of four preexisting species.</title>
        <authorList>
            <person name="Lee S.D."/>
            <person name="Kim S.-M."/>
            <person name="Byeon Y.-S."/>
            <person name="Yang H.L."/>
            <person name="Kim I.S."/>
        </authorList>
    </citation>
    <scope>NUCLEOTIDE SEQUENCE [LARGE SCALE GENOMIC DNA]</scope>
    <source>
        <strain evidence="3 4">KACC 20514</strain>
    </source>
</reference>
<dbReference type="PANTHER" id="PTHR46268:SF15">
    <property type="entry name" value="UNIVERSAL STRESS PROTEIN HP_0031"/>
    <property type="match status" value="1"/>
</dbReference>
<organism evidence="3 4">
    <name type="scientific">Microbacterium aurantiacum</name>
    <dbReference type="NCBI Taxonomy" id="162393"/>
    <lineage>
        <taxon>Bacteria</taxon>
        <taxon>Bacillati</taxon>
        <taxon>Actinomycetota</taxon>
        <taxon>Actinomycetes</taxon>
        <taxon>Micrococcales</taxon>
        <taxon>Microbacteriaceae</taxon>
        <taxon>Microbacterium</taxon>
    </lineage>
</organism>
<name>A0AAJ2LUN1_9MICO</name>
<dbReference type="Pfam" id="PF00582">
    <property type="entry name" value="Usp"/>
    <property type="match status" value="2"/>
</dbReference>
<dbReference type="Proteomes" id="UP001183582">
    <property type="component" value="Unassembled WGS sequence"/>
</dbReference>
<dbReference type="EMBL" id="JAHWXH010000001">
    <property type="protein sequence ID" value="MDS0244315.1"/>
    <property type="molecule type" value="Genomic_DNA"/>
</dbReference>
<evidence type="ECO:0000313" key="3">
    <source>
        <dbReference type="EMBL" id="MDS0244315.1"/>
    </source>
</evidence>
<dbReference type="Gene3D" id="3.40.50.620">
    <property type="entry name" value="HUPs"/>
    <property type="match status" value="2"/>
</dbReference>
<sequence>MTDSSAPQTDAAAPSSPLIVVGIRPDTVRRDPELPGAARPEPTEAHPALAWAVERARATAADLKLVAVVDPKAEGLDALAIAPLEALAIPLRATGLAVTVEVIDDRHVDRALPDAATDAALLVIGTDHVPGSRRERGHLSRHLVSHAHCSVAVVPSLDEAQRREGVVVGVDGSDVSHRALAFGADEAARLRETLTIVSTWMPVPVSLDVNMTYDPTPYDLQAPTEAFAQTAVDEAHTRHPGLDVRTLVAEGDAAIAITDASTSARLTVVGTHGRSGLARLLLGSTSTAVLENTTAVTVAVR</sequence>
<comment type="similarity">
    <text evidence="1">Belongs to the universal stress protein A family.</text>
</comment>
<dbReference type="PRINTS" id="PR01438">
    <property type="entry name" value="UNVRSLSTRESS"/>
</dbReference>
<feature type="domain" description="UspA" evidence="2">
    <location>
        <begin position="43"/>
        <end position="155"/>
    </location>
</feature>
<comment type="caution">
    <text evidence="3">The sequence shown here is derived from an EMBL/GenBank/DDBJ whole genome shotgun (WGS) entry which is preliminary data.</text>
</comment>
<evidence type="ECO:0000313" key="4">
    <source>
        <dbReference type="Proteomes" id="UP001183582"/>
    </source>
</evidence>
<dbReference type="RefSeq" id="WP_310890399.1">
    <property type="nucleotide sequence ID" value="NZ_BAAAGR010000001.1"/>
</dbReference>
<dbReference type="PANTHER" id="PTHR46268">
    <property type="entry name" value="STRESS RESPONSE PROTEIN NHAX"/>
    <property type="match status" value="1"/>
</dbReference>
<dbReference type="InterPro" id="IPR014729">
    <property type="entry name" value="Rossmann-like_a/b/a_fold"/>
</dbReference>
<proteinExistence type="inferred from homology"/>
<dbReference type="AlphaFoldDB" id="A0AAJ2LUN1"/>